<name>A0A6A6AZI8_9PEZI</name>
<evidence type="ECO:0000259" key="2">
    <source>
        <dbReference type="Pfam" id="PF06985"/>
    </source>
</evidence>
<organism evidence="3 4">
    <name type="scientific">Aplosporella prunicola CBS 121167</name>
    <dbReference type="NCBI Taxonomy" id="1176127"/>
    <lineage>
        <taxon>Eukaryota</taxon>
        <taxon>Fungi</taxon>
        <taxon>Dikarya</taxon>
        <taxon>Ascomycota</taxon>
        <taxon>Pezizomycotina</taxon>
        <taxon>Dothideomycetes</taxon>
        <taxon>Dothideomycetes incertae sedis</taxon>
        <taxon>Botryosphaeriales</taxon>
        <taxon>Aplosporellaceae</taxon>
        <taxon>Aplosporella</taxon>
    </lineage>
</organism>
<accession>A0A6A6AZI8</accession>
<reference evidence="3" key="1">
    <citation type="journal article" date="2020" name="Stud. Mycol.">
        <title>101 Dothideomycetes genomes: a test case for predicting lifestyles and emergence of pathogens.</title>
        <authorList>
            <person name="Haridas S."/>
            <person name="Albert R."/>
            <person name="Binder M."/>
            <person name="Bloem J."/>
            <person name="Labutti K."/>
            <person name="Salamov A."/>
            <person name="Andreopoulos B."/>
            <person name="Baker S."/>
            <person name="Barry K."/>
            <person name="Bills G."/>
            <person name="Bluhm B."/>
            <person name="Cannon C."/>
            <person name="Castanera R."/>
            <person name="Culley D."/>
            <person name="Daum C."/>
            <person name="Ezra D."/>
            <person name="Gonzalez J."/>
            <person name="Henrissat B."/>
            <person name="Kuo A."/>
            <person name="Liang C."/>
            <person name="Lipzen A."/>
            <person name="Lutzoni F."/>
            <person name="Magnuson J."/>
            <person name="Mondo S."/>
            <person name="Nolan M."/>
            <person name="Ohm R."/>
            <person name="Pangilinan J."/>
            <person name="Park H.-J."/>
            <person name="Ramirez L."/>
            <person name="Alfaro M."/>
            <person name="Sun H."/>
            <person name="Tritt A."/>
            <person name="Yoshinaga Y."/>
            <person name="Zwiers L.-H."/>
            <person name="Turgeon B."/>
            <person name="Goodwin S."/>
            <person name="Spatafora J."/>
            <person name="Crous P."/>
            <person name="Grigoriev I."/>
        </authorList>
    </citation>
    <scope>NUCLEOTIDE SEQUENCE</scope>
    <source>
        <strain evidence="3">CBS 121167</strain>
    </source>
</reference>
<keyword evidence="4" id="KW-1185">Reference proteome</keyword>
<evidence type="ECO:0000313" key="3">
    <source>
        <dbReference type="EMBL" id="KAF2136603.1"/>
    </source>
</evidence>
<proteinExistence type="predicted"/>
<gene>
    <name evidence="3" type="ORF">K452DRAFT_313038</name>
</gene>
<dbReference type="GeneID" id="54301115"/>
<dbReference type="InterPro" id="IPR010730">
    <property type="entry name" value="HET"/>
</dbReference>
<dbReference type="RefSeq" id="XP_033392321.1">
    <property type="nucleotide sequence ID" value="XM_033543618.1"/>
</dbReference>
<feature type="region of interest" description="Disordered" evidence="1">
    <location>
        <begin position="530"/>
        <end position="555"/>
    </location>
</feature>
<evidence type="ECO:0000313" key="4">
    <source>
        <dbReference type="Proteomes" id="UP000799438"/>
    </source>
</evidence>
<protein>
    <recommendedName>
        <fullName evidence="2">Heterokaryon incompatibility domain-containing protein</fullName>
    </recommendedName>
</protein>
<dbReference type="OrthoDB" id="5428863at2759"/>
<dbReference type="EMBL" id="ML995516">
    <property type="protein sequence ID" value="KAF2136603.1"/>
    <property type="molecule type" value="Genomic_DNA"/>
</dbReference>
<evidence type="ECO:0000256" key="1">
    <source>
        <dbReference type="SAM" id="MobiDB-lite"/>
    </source>
</evidence>
<dbReference type="Proteomes" id="UP000799438">
    <property type="component" value="Unassembled WGS sequence"/>
</dbReference>
<dbReference type="Pfam" id="PF06985">
    <property type="entry name" value="HET"/>
    <property type="match status" value="1"/>
</dbReference>
<feature type="domain" description="Heterokaryon incompatibility" evidence="2">
    <location>
        <begin position="169"/>
        <end position="322"/>
    </location>
</feature>
<dbReference type="PANTHER" id="PTHR33112:SF1">
    <property type="entry name" value="HETEROKARYON INCOMPATIBILITY DOMAIN-CONTAINING PROTEIN"/>
    <property type="match status" value="1"/>
</dbReference>
<dbReference type="PANTHER" id="PTHR33112">
    <property type="entry name" value="DOMAIN PROTEIN, PUTATIVE-RELATED"/>
    <property type="match status" value="1"/>
</dbReference>
<sequence>MKQSPSCHVCTKIVALFRTPFEERAKVSLGELGEFKGSKCPHSNLVRVNTGSIISEKGIKYAILRAQKDGYSNAIYISVCHANGNDLIMSVALLARESLLDHPGKGRIIDPKWIDLNMIRTWYSKCITEHSSKCNEPPWMKTLERVHPELLIDVVHSCIVPYTSEVKHYFTLSYTWGETANLRNKKRVFRRLQRPGALASPKFAQQIPETIRNACEITKCLGERFLWVDSLCIVQDDQKFLYRNLSKMHIIFAGSSLCLVAEAGQDAEFGLRGISGYTKPRSFSQEIINLANGEKLCSLGRPGKLKGLPGRSYHSRAWTFQEFLFSKRLLIFGDGPVEWRCECGKRSETLGFGSFCLSSPWDPIQKVPWEVFDTCIPQLNALSYLTDPFNKRYLTYPEDISGAFSGIQNLLDTKYPGGFLFDHPEFFFDISLIWSNNSDINRRKISKAFKGDPIKDGLPSWSWMGWQGVITFFMDLKFVNQGNIPWFLKPVTRWYTMEYPSTHAERRLIQSGWYDYKSSIQNLIGRTPEGWTRHAEEPPQSLEQENDRFGIPYPL</sequence>
<dbReference type="AlphaFoldDB" id="A0A6A6AZI8"/>